<evidence type="ECO:0000313" key="1">
    <source>
        <dbReference type="EMBL" id="KAH3891993.1"/>
    </source>
</evidence>
<dbReference type="AlphaFoldDB" id="A0A9D4N920"/>
<name>A0A9D4N920_DREPO</name>
<reference evidence="1" key="2">
    <citation type="submission" date="2020-11" db="EMBL/GenBank/DDBJ databases">
        <authorList>
            <person name="McCartney M.A."/>
            <person name="Auch B."/>
            <person name="Kono T."/>
            <person name="Mallez S."/>
            <person name="Becker A."/>
            <person name="Gohl D.M."/>
            <person name="Silverstein K.A.T."/>
            <person name="Koren S."/>
            <person name="Bechman K.B."/>
            <person name="Herman A."/>
            <person name="Abrahante J.E."/>
            <person name="Garbe J."/>
        </authorList>
    </citation>
    <scope>NUCLEOTIDE SEQUENCE</scope>
    <source>
        <strain evidence="1">Duluth1</strain>
        <tissue evidence="1">Whole animal</tissue>
    </source>
</reference>
<organism evidence="1 2">
    <name type="scientific">Dreissena polymorpha</name>
    <name type="common">Zebra mussel</name>
    <name type="synonym">Mytilus polymorpha</name>
    <dbReference type="NCBI Taxonomy" id="45954"/>
    <lineage>
        <taxon>Eukaryota</taxon>
        <taxon>Metazoa</taxon>
        <taxon>Spiralia</taxon>
        <taxon>Lophotrochozoa</taxon>
        <taxon>Mollusca</taxon>
        <taxon>Bivalvia</taxon>
        <taxon>Autobranchia</taxon>
        <taxon>Heteroconchia</taxon>
        <taxon>Euheterodonta</taxon>
        <taxon>Imparidentia</taxon>
        <taxon>Neoheterodontei</taxon>
        <taxon>Myida</taxon>
        <taxon>Dreissenoidea</taxon>
        <taxon>Dreissenidae</taxon>
        <taxon>Dreissena</taxon>
    </lineage>
</organism>
<comment type="caution">
    <text evidence="1">The sequence shown here is derived from an EMBL/GenBank/DDBJ whole genome shotgun (WGS) entry which is preliminary data.</text>
</comment>
<dbReference type="EMBL" id="JAIWYP010000001">
    <property type="protein sequence ID" value="KAH3891993.1"/>
    <property type="molecule type" value="Genomic_DNA"/>
</dbReference>
<proteinExistence type="predicted"/>
<reference evidence="1" key="1">
    <citation type="journal article" date="2019" name="bioRxiv">
        <title>The Genome of the Zebra Mussel, Dreissena polymorpha: A Resource for Invasive Species Research.</title>
        <authorList>
            <person name="McCartney M.A."/>
            <person name="Auch B."/>
            <person name="Kono T."/>
            <person name="Mallez S."/>
            <person name="Zhang Y."/>
            <person name="Obille A."/>
            <person name="Becker A."/>
            <person name="Abrahante J.E."/>
            <person name="Garbe J."/>
            <person name="Badalamenti J.P."/>
            <person name="Herman A."/>
            <person name="Mangelson H."/>
            <person name="Liachko I."/>
            <person name="Sullivan S."/>
            <person name="Sone E.D."/>
            <person name="Koren S."/>
            <person name="Silverstein K.A.T."/>
            <person name="Beckman K.B."/>
            <person name="Gohl D.M."/>
        </authorList>
    </citation>
    <scope>NUCLEOTIDE SEQUENCE</scope>
    <source>
        <strain evidence="1">Duluth1</strain>
        <tissue evidence="1">Whole animal</tissue>
    </source>
</reference>
<evidence type="ECO:0000313" key="2">
    <source>
        <dbReference type="Proteomes" id="UP000828390"/>
    </source>
</evidence>
<gene>
    <name evidence="1" type="ORF">DPMN_016103</name>
</gene>
<protein>
    <submittedName>
        <fullName evidence="1">Uncharacterized protein</fullName>
    </submittedName>
</protein>
<dbReference type="Proteomes" id="UP000828390">
    <property type="component" value="Unassembled WGS sequence"/>
</dbReference>
<keyword evidence="2" id="KW-1185">Reference proteome</keyword>
<sequence length="136" mass="16182">MAYVDRTWINGNLWRPENWSVFRETVRTNNDVEGWHRGLNNRANGSKLPFYVMVPLLRTEADDVTLTVRLVSEQMVTKNHRMQYKKLRDKLYEIWDRYENEDEYTTLRLLRESSHLVGSGPIPANIEDHGEDEDEE</sequence>
<accession>A0A9D4N920</accession>